<keyword evidence="2 3" id="KW-0802">TPR repeat</keyword>
<dbReference type="InterPro" id="IPR011990">
    <property type="entry name" value="TPR-like_helical_dom_sf"/>
</dbReference>
<dbReference type="Proteomes" id="UP001338582">
    <property type="component" value="Chromosome 7"/>
</dbReference>
<keyword evidence="4" id="KW-0472">Membrane</keyword>
<dbReference type="RefSeq" id="XP_062880086.1">
    <property type="nucleotide sequence ID" value="XM_063024016.1"/>
</dbReference>
<comment type="subunit">
    <text evidence="4">Component of the ER membrane protein complex (EMC).</text>
</comment>
<feature type="repeat" description="TPR" evidence="3">
    <location>
        <begin position="154"/>
        <end position="187"/>
    </location>
</feature>
<comment type="similarity">
    <text evidence="4">Belongs to the EMC2 family.</text>
</comment>
<dbReference type="GO" id="GO:0072546">
    <property type="term" value="C:EMC complex"/>
    <property type="evidence" value="ECO:0007669"/>
    <property type="project" value="UniProtKB-UniRule"/>
</dbReference>
<reference evidence="6 7" key="1">
    <citation type="submission" date="2023-10" db="EMBL/GenBank/DDBJ databases">
        <title>Draft Genome Sequence of Candida saopaulonensis from a very Premature Infant with Sepsis.</title>
        <authorList>
            <person name="Ning Y."/>
            <person name="Dai R."/>
            <person name="Xiao M."/>
            <person name="Xu Y."/>
            <person name="Yan Q."/>
            <person name="Zhang L."/>
        </authorList>
    </citation>
    <scope>NUCLEOTIDE SEQUENCE [LARGE SCALE GENOMIC DNA]</scope>
    <source>
        <strain evidence="6 7">19XY460</strain>
    </source>
</reference>
<dbReference type="SMART" id="SM00028">
    <property type="entry name" value="TPR"/>
    <property type="match status" value="1"/>
</dbReference>
<name>A0AAX4HH35_9ASCO</name>
<evidence type="ECO:0000313" key="7">
    <source>
        <dbReference type="Proteomes" id="UP001338582"/>
    </source>
</evidence>
<evidence type="ECO:0000256" key="3">
    <source>
        <dbReference type="PROSITE-ProRule" id="PRU00339"/>
    </source>
</evidence>
<dbReference type="KEGG" id="asau:88176165"/>
<dbReference type="InterPro" id="IPR019734">
    <property type="entry name" value="TPR_rpt"/>
</dbReference>
<dbReference type="EMBL" id="CP138900">
    <property type="protein sequence ID" value="WPK27709.1"/>
    <property type="molecule type" value="Genomic_DNA"/>
</dbReference>
<protein>
    <recommendedName>
        <fullName evidence="4">ER membrane protein complex subunit 2</fullName>
    </recommendedName>
</protein>
<evidence type="ECO:0000256" key="1">
    <source>
        <dbReference type="ARBA" id="ARBA00022737"/>
    </source>
</evidence>
<gene>
    <name evidence="6" type="ORF">PUMCH_005106</name>
</gene>
<dbReference type="AlphaFoldDB" id="A0AAX4HH35"/>
<evidence type="ECO:0000256" key="2">
    <source>
        <dbReference type="ARBA" id="ARBA00022803"/>
    </source>
</evidence>
<dbReference type="Gene3D" id="1.25.40.10">
    <property type="entry name" value="Tetratricopeptide repeat domain"/>
    <property type="match status" value="1"/>
</dbReference>
<accession>A0AAX4HH35</accession>
<proteinExistence type="inferred from homology"/>
<dbReference type="SUPFAM" id="SSF48452">
    <property type="entry name" value="TPR-like"/>
    <property type="match status" value="1"/>
</dbReference>
<feature type="domain" description="EMC2 TPR-like" evidence="5">
    <location>
        <begin position="108"/>
        <end position="187"/>
    </location>
</feature>
<dbReference type="Pfam" id="PF22890">
    <property type="entry name" value="TPR_EMC2"/>
    <property type="match status" value="1"/>
</dbReference>
<keyword evidence="4" id="KW-0256">Endoplasmic reticulum</keyword>
<dbReference type="GeneID" id="88176165"/>
<sequence length="307" mass="35391">MSSVSKQRFLNLLSTGIFANLSPERLENLYHDVRLFMLSSASTLDTADLYDMYELQFYLLLLSNRDVEAKLFLDRINDLLAGKKSQKLAVLQSMYWEAVADDDTALRCLRDDPNELRASRRLMALSRRNKDREETIPTYIKSLNFYLKLQACDTLVWAELGDTYHSIGEYEKAVHCYKEVLLQEPAAYNMFYKAGLSLYYQLLKLMAGKASRKELMLLGMQTLEHSRDCFLRAVEISESYTKGWVGAYIVSGSDFLVKLREDKASSGVAAVERFLMETEKIHQLSKERIMALENLNTDEELEAFLQQ</sequence>
<keyword evidence="1" id="KW-0677">Repeat</keyword>
<dbReference type="PANTHER" id="PTHR12760">
    <property type="entry name" value="TETRATRICOPEPTIDE REPEAT PROTEIN"/>
    <property type="match status" value="1"/>
</dbReference>
<keyword evidence="7" id="KW-1185">Reference proteome</keyword>
<evidence type="ECO:0000256" key="4">
    <source>
        <dbReference type="RuleBase" id="RU367091"/>
    </source>
</evidence>
<dbReference type="InterPro" id="IPR055217">
    <property type="entry name" value="TPR_EMC2"/>
</dbReference>
<dbReference type="PROSITE" id="PS50005">
    <property type="entry name" value="TPR"/>
    <property type="match status" value="1"/>
</dbReference>
<comment type="function">
    <text evidence="4">Part of the endoplasmic reticulum membrane protein complex (EMC) that enables the energy-independent insertion into endoplasmic reticulum membranes of newly synthesized membrane proteins.</text>
</comment>
<dbReference type="InterPro" id="IPR039856">
    <property type="entry name" value="EMC2-like"/>
</dbReference>
<comment type="subcellular location">
    <subcellularLocation>
        <location evidence="4">Endoplasmic reticulum membrane</location>
        <topology evidence="4">Peripheral membrane protein</topology>
        <orientation evidence="4">Cytoplasmic side</orientation>
    </subcellularLocation>
</comment>
<evidence type="ECO:0000259" key="5">
    <source>
        <dbReference type="Pfam" id="PF22890"/>
    </source>
</evidence>
<organism evidence="6 7">
    <name type="scientific">Australozyma saopauloensis</name>
    <dbReference type="NCBI Taxonomy" id="291208"/>
    <lineage>
        <taxon>Eukaryota</taxon>
        <taxon>Fungi</taxon>
        <taxon>Dikarya</taxon>
        <taxon>Ascomycota</taxon>
        <taxon>Saccharomycotina</taxon>
        <taxon>Pichiomycetes</taxon>
        <taxon>Metschnikowiaceae</taxon>
        <taxon>Australozyma</taxon>
    </lineage>
</organism>
<evidence type="ECO:0000313" key="6">
    <source>
        <dbReference type="EMBL" id="WPK27709.1"/>
    </source>
</evidence>